<organism evidence="2 3">
    <name type="scientific">Entotheonella factor</name>
    <dbReference type="NCBI Taxonomy" id="1429438"/>
    <lineage>
        <taxon>Bacteria</taxon>
        <taxon>Pseudomonadati</taxon>
        <taxon>Nitrospinota/Tectimicrobiota group</taxon>
        <taxon>Candidatus Tectimicrobiota</taxon>
        <taxon>Candidatus Entotheonellia</taxon>
        <taxon>Candidatus Entotheonellales</taxon>
        <taxon>Candidatus Entotheonellaceae</taxon>
        <taxon>Candidatus Entotheonella</taxon>
    </lineage>
</organism>
<gene>
    <name evidence="2" type="ORF">ETSY1_07360</name>
</gene>
<comment type="caution">
    <text evidence="2">The sequence shown here is derived from an EMBL/GenBank/DDBJ whole genome shotgun (WGS) entry which is preliminary data.</text>
</comment>
<dbReference type="AlphaFoldDB" id="W4LVN1"/>
<evidence type="ECO:0000256" key="1">
    <source>
        <dbReference type="SAM" id="MobiDB-lite"/>
    </source>
</evidence>
<dbReference type="InterPro" id="IPR006626">
    <property type="entry name" value="PbH1"/>
</dbReference>
<evidence type="ECO:0008006" key="4">
    <source>
        <dbReference type="Google" id="ProtNLM"/>
    </source>
</evidence>
<evidence type="ECO:0000313" key="2">
    <source>
        <dbReference type="EMBL" id="ETX01432.1"/>
    </source>
</evidence>
<dbReference type="Gene3D" id="2.160.20.10">
    <property type="entry name" value="Single-stranded right-handed beta-helix, Pectin lyase-like"/>
    <property type="match status" value="1"/>
</dbReference>
<reference evidence="2 3" key="1">
    <citation type="journal article" date="2014" name="Nature">
        <title>An environmental bacterial taxon with a large and distinct metabolic repertoire.</title>
        <authorList>
            <person name="Wilson M.C."/>
            <person name="Mori T."/>
            <person name="Ruckert C."/>
            <person name="Uria A.R."/>
            <person name="Helf M.J."/>
            <person name="Takada K."/>
            <person name="Gernert C."/>
            <person name="Steffens U.A."/>
            <person name="Heycke N."/>
            <person name="Schmitt S."/>
            <person name="Rinke C."/>
            <person name="Helfrich E.J."/>
            <person name="Brachmann A.O."/>
            <person name="Gurgui C."/>
            <person name="Wakimoto T."/>
            <person name="Kracht M."/>
            <person name="Crusemann M."/>
            <person name="Hentschel U."/>
            <person name="Abe I."/>
            <person name="Matsunaga S."/>
            <person name="Kalinowski J."/>
            <person name="Takeyama H."/>
            <person name="Piel J."/>
        </authorList>
    </citation>
    <scope>NUCLEOTIDE SEQUENCE [LARGE SCALE GENOMIC DNA]</scope>
    <source>
        <strain evidence="3">TSY1</strain>
    </source>
</reference>
<feature type="region of interest" description="Disordered" evidence="1">
    <location>
        <begin position="420"/>
        <end position="466"/>
    </location>
</feature>
<dbReference type="InterPro" id="IPR011050">
    <property type="entry name" value="Pectin_lyase_fold/virulence"/>
</dbReference>
<keyword evidence="3" id="KW-1185">Reference proteome</keyword>
<dbReference type="HOGENOM" id="CLU_586217_0_0_7"/>
<dbReference type="SUPFAM" id="SSF51126">
    <property type="entry name" value="Pectin lyase-like"/>
    <property type="match status" value="1"/>
</dbReference>
<proteinExistence type="predicted"/>
<dbReference type="InterPro" id="IPR012334">
    <property type="entry name" value="Pectin_lyas_fold"/>
</dbReference>
<protein>
    <recommendedName>
        <fullName evidence="4">Right handed beta helix domain-containing protein</fullName>
    </recommendedName>
</protein>
<dbReference type="EMBL" id="AZHW01000232">
    <property type="protein sequence ID" value="ETX01432.1"/>
    <property type="molecule type" value="Genomic_DNA"/>
</dbReference>
<accession>W4LVN1</accession>
<evidence type="ECO:0000313" key="3">
    <source>
        <dbReference type="Proteomes" id="UP000019141"/>
    </source>
</evidence>
<dbReference type="SMART" id="SM00710">
    <property type="entry name" value="PbH1"/>
    <property type="match status" value="4"/>
</dbReference>
<sequence>MQKISTSQPLIIFVTIMAIITLSGLKQPIEAQEAPKPPIFKDGGGQGKSYFVDPNGRARNCTQQSPCALNEGIKQAKAGDSVVLLDGTYKQNLETRRDGADGKHIVIRAQNKGKAKIIDNVGNLIHIKHSYITIRGLYAHDKSASVKGTSTIRISIKGGQHHIIIEDCTIFRSGNSGFVVTGKDKINRHIIFRNNFIDGTGYNTNPRHAGNLPSEAMYIGKAGGFGNAPGVENIMIYNNKIRDFSSNGLDIKATVKKAWIYNNEFYDQVPYEAHGLKTHSRDGTVLIQGGEIYFYNNKIHNCDPHSQVFKIRKSTTSKPNLVYNNVIYNIKNNRRAILFFSGNRGATSQVYNNTFYRLKNSNVDASNRELVIKNNIGINGVGDNLSTSDAKASYFKAPSNGDFSLTSSATKAINKARSKPVASKDATGRQIVGNNRDYGAFEYSKNGNEENKRPLPPTIQSIEMRP</sequence>
<name>W4LVN1_ENTF1</name>
<dbReference type="Proteomes" id="UP000019141">
    <property type="component" value="Unassembled WGS sequence"/>
</dbReference>